<sequence>MSGAREPLVTRVVQLVRERLRDRWRRRPRRVLVRGSSMLPTLRDGDVVVALPGAAVRPGELALVRWPARPGQLSVKRAALAFDDGWFALGDAPAASTDSRTLGPAEALGPVRWRLWPHPARLRAR</sequence>
<dbReference type="PROSITE" id="PS00501">
    <property type="entry name" value="SPASE_I_1"/>
    <property type="match status" value="1"/>
</dbReference>
<comment type="caution">
    <text evidence="5">The sequence shown here is derived from an EMBL/GenBank/DDBJ whole genome shotgun (WGS) entry which is preliminary data.</text>
</comment>
<evidence type="ECO:0000313" key="6">
    <source>
        <dbReference type="Proteomes" id="UP000245639"/>
    </source>
</evidence>
<dbReference type="InterPro" id="IPR015927">
    <property type="entry name" value="Peptidase_S24_S26A/B/C"/>
</dbReference>
<dbReference type="GO" id="GO:0004252">
    <property type="term" value="F:serine-type endopeptidase activity"/>
    <property type="evidence" value="ECO:0007669"/>
    <property type="project" value="InterPro"/>
</dbReference>
<evidence type="ECO:0000313" key="5">
    <source>
        <dbReference type="EMBL" id="PVZ14858.1"/>
    </source>
</evidence>
<protein>
    <submittedName>
        <fullName evidence="5">Peptidase S24-like protein</fullName>
    </submittedName>
</protein>
<keyword evidence="2" id="KW-0645">Protease</keyword>
<dbReference type="InterPro" id="IPR036286">
    <property type="entry name" value="LexA/Signal_pep-like_sf"/>
</dbReference>
<feature type="domain" description="Peptidase S24/S26A/S26B/S26C" evidence="4">
    <location>
        <begin position="32"/>
        <end position="77"/>
    </location>
</feature>
<dbReference type="GO" id="GO:0016020">
    <property type="term" value="C:membrane"/>
    <property type="evidence" value="ECO:0007669"/>
    <property type="project" value="InterPro"/>
</dbReference>
<keyword evidence="6" id="KW-1185">Reference proteome</keyword>
<gene>
    <name evidence="5" type="ORF">C8D89_101726</name>
</gene>
<dbReference type="EMBL" id="QEKW01000001">
    <property type="protein sequence ID" value="PVZ14858.1"/>
    <property type="molecule type" value="Genomic_DNA"/>
</dbReference>
<dbReference type="GO" id="GO:0006465">
    <property type="term" value="P:signal peptide processing"/>
    <property type="evidence" value="ECO:0007669"/>
    <property type="project" value="InterPro"/>
</dbReference>
<dbReference type="InterPro" id="IPR019756">
    <property type="entry name" value="Pept_S26A_signal_pept_1_Ser-AS"/>
</dbReference>
<dbReference type="Gene3D" id="2.10.109.10">
    <property type="entry name" value="Umud Fragment, subunit A"/>
    <property type="match status" value="1"/>
</dbReference>
<evidence type="ECO:0000259" key="4">
    <source>
        <dbReference type="Pfam" id="PF00717"/>
    </source>
</evidence>
<dbReference type="CDD" id="cd06530">
    <property type="entry name" value="S26_SPase_I"/>
    <property type="match status" value="1"/>
</dbReference>
<dbReference type="SUPFAM" id="SSF51306">
    <property type="entry name" value="LexA/Signal peptidase"/>
    <property type="match status" value="1"/>
</dbReference>
<keyword evidence="3" id="KW-0378">Hydrolase</keyword>
<evidence type="ECO:0000256" key="3">
    <source>
        <dbReference type="ARBA" id="ARBA00022801"/>
    </source>
</evidence>
<dbReference type="RefSeq" id="WP_243417800.1">
    <property type="nucleotide sequence ID" value="NZ_QEKW01000001.1"/>
</dbReference>
<evidence type="ECO:0000256" key="1">
    <source>
        <dbReference type="ARBA" id="ARBA00004308"/>
    </source>
</evidence>
<evidence type="ECO:0000256" key="2">
    <source>
        <dbReference type="ARBA" id="ARBA00022670"/>
    </source>
</evidence>
<accession>A0A2U1FRR2</accession>
<dbReference type="Pfam" id="PF00717">
    <property type="entry name" value="Peptidase_S24"/>
    <property type="match status" value="1"/>
</dbReference>
<dbReference type="AlphaFoldDB" id="A0A2U1FRR2"/>
<proteinExistence type="predicted"/>
<name>A0A2U1FRR2_9PSEU</name>
<organism evidence="5 6">
    <name type="scientific">Actinomycetospora cinnamomea</name>
    <dbReference type="NCBI Taxonomy" id="663609"/>
    <lineage>
        <taxon>Bacteria</taxon>
        <taxon>Bacillati</taxon>
        <taxon>Actinomycetota</taxon>
        <taxon>Actinomycetes</taxon>
        <taxon>Pseudonocardiales</taxon>
        <taxon>Pseudonocardiaceae</taxon>
        <taxon>Actinomycetospora</taxon>
    </lineage>
</organism>
<dbReference type="Proteomes" id="UP000245639">
    <property type="component" value="Unassembled WGS sequence"/>
</dbReference>
<dbReference type="GO" id="GO:0012505">
    <property type="term" value="C:endomembrane system"/>
    <property type="evidence" value="ECO:0007669"/>
    <property type="project" value="UniProtKB-SubCell"/>
</dbReference>
<dbReference type="InterPro" id="IPR019533">
    <property type="entry name" value="Peptidase_S26"/>
</dbReference>
<comment type="subcellular location">
    <subcellularLocation>
        <location evidence="1">Endomembrane system</location>
    </subcellularLocation>
</comment>
<reference evidence="5 6" key="1">
    <citation type="submission" date="2018-04" db="EMBL/GenBank/DDBJ databases">
        <title>Genomic Encyclopedia of Type Strains, Phase IV (KMG-IV): sequencing the most valuable type-strain genomes for metagenomic binning, comparative biology and taxonomic classification.</title>
        <authorList>
            <person name="Goeker M."/>
        </authorList>
    </citation>
    <scope>NUCLEOTIDE SEQUENCE [LARGE SCALE GENOMIC DNA]</scope>
    <source>
        <strain evidence="5 6">DSM 45771</strain>
    </source>
</reference>